<dbReference type="InterPro" id="IPR014001">
    <property type="entry name" value="Helicase_ATP-bd"/>
</dbReference>
<dbReference type="PROSITE" id="PS51194">
    <property type="entry name" value="HELICASE_CTER"/>
    <property type="match status" value="1"/>
</dbReference>
<evidence type="ECO:0000256" key="8">
    <source>
        <dbReference type="ARBA" id="ARBA00023242"/>
    </source>
</evidence>
<keyword evidence="7" id="KW-0067">ATP-binding</keyword>
<dbReference type="GO" id="GO:0005682">
    <property type="term" value="C:U5 snRNP"/>
    <property type="evidence" value="ECO:0007669"/>
    <property type="project" value="UniProtKB-ARBA"/>
</dbReference>
<dbReference type="InterPro" id="IPR036390">
    <property type="entry name" value="WH_DNA-bd_sf"/>
</dbReference>
<evidence type="ECO:0000256" key="4">
    <source>
        <dbReference type="ARBA" id="ARBA00022741"/>
    </source>
</evidence>
<dbReference type="Pfam" id="PF21188">
    <property type="entry name" value="BRR2_plug"/>
    <property type="match status" value="1"/>
</dbReference>
<dbReference type="EC" id="3.6.4.13" evidence="2"/>
<dbReference type="FunFam" id="1.10.10.10:FF:000024">
    <property type="entry name" value="U5 small nuclear ribonucleoprotein helicase"/>
    <property type="match status" value="1"/>
</dbReference>
<dbReference type="CDD" id="cd18795">
    <property type="entry name" value="SF2_C_Ski2"/>
    <property type="match status" value="1"/>
</dbReference>
<dbReference type="InterPro" id="IPR001650">
    <property type="entry name" value="Helicase_C-like"/>
</dbReference>
<dbReference type="RefSeq" id="XP_062690477.1">
    <property type="nucleotide sequence ID" value="XM_062837433.1"/>
</dbReference>
<feature type="compositionally biased region" description="Acidic residues" evidence="10">
    <location>
        <begin position="243"/>
        <end position="266"/>
    </location>
</feature>
<dbReference type="GO" id="GO:0003678">
    <property type="term" value="F:DNA helicase activity"/>
    <property type="evidence" value="ECO:0007669"/>
    <property type="project" value="TreeGrafter"/>
</dbReference>
<dbReference type="GO" id="GO:0016787">
    <property type="term" value="F:hydrolase activity"/>
    <property type="evidence" value="ECO:0007669"/>
    <property type="project" value="UniProtKB-KW"/>
</dbReference>
<keyword evidence="4" id="KW-0547">Nucleotide-binding</keyword>
<dbReference type="InterPro" id="IPR048863">
    <property type="entry name" value="BRR2_plug"/>
</dbReference>
<dbReference type="InterPro" id="IPR035892">
    <property type="entry name" value="C2_domain_sf"/>
</dbReference>
<dbReference type="SMART" id="SM00382">
    <property type="entry name" value="AAA"/>
    <property type="match status" value="2"/>
</dbReference>
<dbReference type="FunFam" id="1.10.3380.10:FF:000005">
    <property type="entry name" value="Pre-mRNA splicing helicase, putative"/>
    <property type="match status" value="1"/>
</dbReference>
<sequence>MTDHHRDVSQYKYSAMSNLVLQADRRFVTRRTDEATGDPESLAGRLSIKDMGSRVARDSAPKPKKAGAMPDVERGSLREGADILQREKKKGKLESATRGGGILTGADALIEGLRYRPRTQPTRDAFNLILTIVAEHLGDVPHEVVRSAADAVLEYLKDDDLKDFDKKKEVDDILGVSMGPKQFNELINLGKKITDYDAQDEDEDAGDARQEGDDEIDGRQGVAVNFENDEDDDGMVDVVRDESSDEEDFAEDEELPDSNEVVDGEGGQEEMVEDILNGEAMVIDSAPEGKKSGSDDNSIPARDIDAFWLQRQIGRLYPDAHIQHDKTMSALKILSGEPDEPGGEEKQLRDIENDLMELFDYEHHELVQKLIANREKVVWLTRLARAENEEKNTIKREMASEGLRWILDELEGKTDGGQKKIKMDIKMDIDSGAFADKEGQKPERPEGQLVGGLQPRKLINLENLIFDQGNHLMTNPKVRLPEGSTKRTFKGYEEIHVPPPKKRNDPSDAHVPISEMPEWAQIPFSTAKSLNKIQSKCYPTAFGNDGNMLVCAPTGSGKTNVAMLTILREIGKHRNEAGEIDLDAFKIVYIAPLKALVQEQVGNFGKRLEPFGIRVAELTGDRQLTKQQISETQIIVTTPEKWDVITRKATDLSYTNLVRLIIIDEIHLLHDDRGPVLESIVARTIRKTEQTGEPVRIVGLSATLPNYRDVASFLRVDTNTGLFHFDGTFRPCPLRQEFIGVTDRKAIKQLKTMNDITYHKVLEHVGQNRNQMLIFVHSRKETAKTARYIRDKALEMDTINQILKHDAGTREVLSEASNSVNNTDLKDILPYGFGIHHAGMSRADRTDVEDLFASGHIQVLVCTATLAWGVNLPAHTVIIKGTQVYSPEKGSWVELSPQDVLQMLGRAGRPQFDTYGEGIIITTQGEMQYYLSLLNQQLPIESQFASKLVDNLNAEIVLGNVRSRDEGVEWLGYTYLFVRMLRSPGLYQVGAEYEDDEALEQKRVDLIHSAATVLKKSNLIKYDEKTGKLQSTELGRIASHYYISYGSMDTYNKLIQPSITDVELFRVFAQSAEFKYIPVRQEEKLELAKLLAKVPIPVKESIEEPTAKINVLLQAYISRLKLEGLALMADMVYVTQSAGRILRAIFEITMKKGWASVAKLALNLCKMAEKRMWPTMSPLRQFPNCPVEIIRKAERIDVPFSSYFDLDPPRMGELLGLPKAGKTVCSLVAKFPRVEVQAQVQPMTRSMLRIELAITPNFEWDADIHGLSESFWIIVEDCDGEDILFHDQFILRKDYAESESNEHIVEFTVPITEPMPPNYFISVISDRWMHSETRLPVSFRKLILPERFPPHTELLDLQPLPVNALKAKDYSALYPDWQQFNKVQTQTFKSLYETDNNVLICSPTGSGKTVCAEFALLRHWAKKEHGRAVYIAPFQELVDLRFLDWQKRFANLRGGKDIVKLTGETTTDLRLLEQGDLIMATPLQWDVLSRQWKRRKNVQTVELFIADELHLLGGQMGYVYEIIVSRMHYIRTQTELPLRIVGLSVSLANARDVGEWIDAKKHDIYNFSPHVRPIPLELHIQSYSIPHFPSLMLAMAKPTYLAVTQLSPDQPALIFVPSRKQTRATARDILTACLADDDEDRFLHVDVEQIQKLLDRVQEAALAEALKHGVGYYHEALSLNDKRIVKHLYNNGAIQVLIASRDVCWELDCTAHLVVVMGTQYFEGREHRYVDYPLSEVLQMFGKALQQNKAGRGCGVLMVPAVKREYYKKFLNEALPVESHLHNFLHDAFVTEISTKMIESGEDAINWATFTYFYRRLLANPSYYSLTDPTHDGLSQYLSDMVEATLKDLAESKIIDFDEDDGTVAPQNAAMIAAYYNISYITMQTFLLSLTAKTKLKGILEIVTSATEFEAIQIRRHEEVILRRIYESVPVKMAEPVFDSPHFKAFVLLQAHFSRMNLPIDLAKDQEVILTKVLSLLSATVDILSSDGHLNAMNAMEMSQMVVQAMWDRDSPLKQIPNFTTEVIKTANKYGIRDIFDFMEKMNPEENADYASLVRDLGLSQAQLAQAAEFTNNKYPDVSLEFELEDKDNIRANEPAYLKINIEREVDEDEEFDPTVHAPFYPGKKTENWWLVVGEESSKTLLAIKRVTIGKKLNVRLEFTVPTPGRHDLKLMLMSDSYVGVDQDPAFSVMVEEGMDVDESDEEEEEEE</sequence>
<dbReference type="Pfam" id="PF00271">
    <property type="entry name" value="Helicase_C"/>
    <property type="match status" value="1"/>
</dbReference>
<comment type="caution">
    <text evidence="13">The sequence shown here is derived from an EMBL/GenBank/DDBJ whole genome shotgun (WGS) entry which is preliminary data.</text>
</comment>
<dbReference type="Pfam" id="PF23445">
    <property type="entry name" value="WHD_SNRNP200"/>
    <property type="match status" value="2"/>
</dbReference>
<dbReference type="Gene3D" id="1.10.150.20">
    <property type="entry name" value="5' to 3' exonuclease, C-terminal subdomain"/>
    <property type="match status" value="2"/>
</dbReference>
<dbReference type="SMART" id="SM00487">
    <property type="entry name" value="DEXDc"/>
    <property type="match status" value="2"/>
</dbReference>
<evidence type="ECO:0000256" key="1">
    <source>
        <dbReference type="ARBA" id="ARBA00004123"/>
    </source>
</evidence>
<dbReference type="Gene3D" id="1.10.10.10">
    <property type="entry name" value="Winged helix-like DNA-binding domain superfamily/Winged helix DNA-binding domain"/>
    <property type="match status" value="2"/>
</dbReference>
<keyword evidence="6" id="KW-0347">Helicase</keyword>
<dbReference type="FunFam" id="3.40.50.300:FF:000368">
    <property type="entry name" value="U5 small nuclear ribonucleoprotein 200 kDa helicase"/>
    <property type="match status" value="1"/>
</dbReference>
<evidence type="ECO:0000259" key="11">
    <source>
        <dbReference type="PROSITE" id="PS51192"/>
    </source>
</evidence>
<dbReference type="PANTHER" id="PTHR47961">
    <property type="entry name" value="DNA POLYMERASE THETA, PUTATIVE (AFU_ORTHOLOGUE AFUA_1G05260)-RELATED"/>
    <property type="match status" value="1"/>
</dbReference>
<proteinExistence type="predicted"/>
<dbReference type="GeneID" id="87875055"/>
<evidence type="ECO:0000256" key="3">
    <source>
        <dbReference type="ARBA" id="ARBA00022737"/>
    </source>
</evidence>
<dbReference type="GO" id="GO:0000712">
    <property type="term" value="P:resolution of meiotic recombination intermediates"/>
    <property type="evidence" value="ECO:0007669"/>
    <property type="project" value="TreeGrafter"/>
</dbReference>
<dbReference type="GO" id="GO:0003676">
    <property type="term" value="F:nucleic acid binding"/>
    <property type="evidence" value="ECO:0007669"/>
    <property type="project" value="InterPro"/>
</dbReference>
<dbReference type="InterPro" id="IPR036388">
    <property type="entry name" value="WH-like_DNA-bd_sf"/>
</dbReference>
<dbReference type="Gene3D" id="3.40.50.300">
    <property type="entry name" value="P-loop containing nucleotide triphosphate hydrolases"/>
    <property type="match status" value="4"/>
</dbReference>
<evidence type="ECO:0000313" key="14">
    <source>
        <dbReference type="Proteomes" id="UP001285908"/>
    </source>
</evidence>
<dbReference type="EMBL" id="JAULSX010000006">
    <property type="protein sequence ID" value="KAK3488770.1"/>
    <property type="molecule type" value="Genomic_DNA"/>
</dbReference>
<dbReference type="InterPro" id="IPR004179">
    <property type="entry name" value="Sec63-dom"/>
</dbReference>
<organism evidence="13 14">
    <name type="scientific">Neurospora hispaniola</name>
    <dbReference type="NCBI Taxonomy" id="588809"/>
    <lineage>
        <taxon>Eukaryota</taxon>
        <taxon>Fungi</taxon>
        <taxon>Dikarya</taxon>
        <taxon>Ascomycota</taxon>
        <taxon>Pezizomycotina</taxon>
        <taxon>Sordariomycetes</taxon>
        <taxon>Sordariomycetidae</taxon>
        <taxon>Sordariales</taxon>
        <taxon>Sordariaceae</taxon>
        <taxon>Neurospora</taxon>
    </lineage>
</organism>
<dbReference type="PANTHER" id="PTHR47961:SF4">
    <property type="entry name" value="ACTIVATING SIGNAL COINTEGRATOR 1 COMPLEX SUBUNIT 3"/>
    <property type="match status" value="1"/>
</dbReference>
<gene>
    <name evidence="13" type="ORF">B0T23DRAFT_383844</name>
</gene>
<dbReference type="Pfam" id="PF02889">
    <property type="entry name" value="Sec63"/>
    <property type="match status" value="2"/>
</dbReference>
<dbReference type="Gene3D" id="2.60.40.150">
    <property type="entry name" value="C2 domain"/>
    <property type="match status" value="2"/>
</dbReference>
<dbReference type="CDD" id="cd18021">
    <property type="entry name" value="DEXHc_Brr2_2"/>
    <property type="match status" value="1"/>
</dbReference>
<dbReference type="FunFam" id="3.40.50.300:FF:000102">
    <property type="entry name" value="RNA helicase, activating signal cointegrator 1"/>
    <property type="match status" value="1"/>
</dbReference>
<feature type="domain" description="Helicase C-terminal" evidence="12">
    <location>
        <begin position="760"/>
        <end position="969"/>
    </location>
</feature>
<dbReference type="InterPro" id="IPR003593">
    <property type="entry name" value="AAA+_ATPase"/>
</dbReference>
<dbReference type="SUPFAM" id="SSF52540">
    <property type="entry name" value="P-loop containing nucleoside triphosphate hydrolases"/>
    <property type="match status" value="3"/>
</dbReference>
<name>A0AAJ0I395_9PEZI</name>
<keyword evidence="8" id="KW-0539">Nucleus</keyword>
<evidence type="ECO:0000256" key="9">
    <source>
        <dbReference type="ARBA" id="ARBA00047984"/>
    </source>
</evidence>
<dbReference type="GO" id="GO:0005524">
    <property type="term" value="F:ATP binding"/>
    <property type="evidence" value="ECO:0007669"/>
    <property type="project" value="UniProtKB-KW"/>
</dbReference>
<dbReference type="InterPro" id="IPR057842">
    <property type="entry name" value="WH_MER3"/>
</dbReference>
<comment type="subcellular location">
    <subcellularLocation>
        <location evidence="1">Nucleus</location>
    </subcellularLocation>
</comment>
<dbReference type="InterPro" id="IPR041094">
    <property type="entry name" value="Brr2_helicase_PWI"/>
</dbReference>
<dbReference type="InterPro" id="IPR027417">
    <property type="entry name" value="P-loop_NTPase"/>
</dbReference>
<dbReference type="FunFam" id="1.10.150.20:FF:000013">
    <property type="entry name" value="U5 small nuclear ribonucleoprotein kDa helicase"/>
    <property type="match status" value="1"/>
</dbReference>
<dbReference type="InterPro" id="IPR050474">
    <property type="entry name" value="Hel308_SKI2-like"/>
</dbReference>
<evidence type="ECO:0000256" key="7">
    <source>
        <dbReference type="ARBA" id="ARBA00022840"/>
    </source>
</evidence>
<keyword evidence="14" id="KW-1185">Reference proteome</keyword>
<dbReference type="CDD" id="cd18019">
    <property type="entry name" value="DEXHc_Brr2_1"/>
    <property type="match status" value="1"/>
</dbReference>
<evidence type="ECO:0000259" key="12">
    <source>
        <dbReference type="PROSITE" id="PS51194"/>
    </source>
</evidence>
<dbReference type="Pfam" id="PF18149">
    <property type="entry name" value="Helicase_PWI"/>
    <property type="match status" value="1"/>
</dbReference>
<dbReference type="FunFam" id="3.40.50.300:FF:000062">
    <property type="entry name" value="U5 small nuclear ribonucleoprotein helicase"/>
    <property type="match status" value="1"/>
</dbReference>
<dbReference type="SUPFAM" id="SSF158702">
    <property type="entry name" value="Sec63 N-terminal domain-like"/>
    <property type="match status" value="2"/>
</dbReference>
<dbReference type="SMART" id="SM00490">
    <property type="entry name" value="HELICc"/>
    <property type="match status" value="1"/>
</dbReference>
<evidence type="ECO:0000256" key="2">
    <source>
        <dbReference type="ARBA" id="ARBA00012552"/>
    </source>
</evidence>
<keyword evidence="5" id="KW-0378">Hydrolase</keyword>
<dbReference type="GO" id="GO:0003724">
    <property type="term" value="F:RNA helicase activity"/>
    <property type="evidence" value="ECO:0007669"/>
    <property type="project" value="UniProtKB-EC"/>
</dbReference>
<feature type="compositionally biased region" description="Basic and acidic residues" evidence="10">
    <location>
        <begin position="47"/>
        <end position="61"/>
    </location>
</feature>
<dbReference type="Gene3D" id="1.10.3380.10">
    <property type="entry name" value="Sec63 N-terminal domain-like domain"/>
    <property type="match status" value="2"/>
</dbReference>
<dbReference type="Proteomes" id="UP001285908">
    <property type="component" value="Unassembled WGS sequence"/>
</dbReference>
<evidence type="ECO:0000256" key="5">
    <source>
        <dbReference type="ARBA" id="ARBA00022801"/>
    </source>
</evidence>
<dbReference type="FunFam" id="2.60.40.150:FF:000133">
    <property type="entry name" value="Pre-mRNA splicing helicase, putative"/>
    <property type="match status" value="1"/>
</dbReference>
<accession>A0AAJ0I395</accession>
<evidence type="ECO:0000256" key="10">
    <source>
        <dbReference type="SAM" id="MobiDB-lite"/>
    </source>
</evidence>
<dbReference type="PROSITE" id="PS51192">
    <property type="entry name" value="HELICASE_ATP_BIND_1"/>
    <property type="match status" value="2"/>
</dbReference>
<feature type="domain" description="Helicase ATP-binding" evidence="11">
    <location>
        <begin position="539"/>
        <end position="722"/>
    </location>
</feature>
<dbReference type="SUPFAM" id="SSF46785">
    <property type="entry name" value="Winged helix' DNA-binding domain"/>
    <property type="match status" value="1"/>
</dbReference>
<dbReference type="GO" id="GO:0000393">
    <property type="term" value="P:spliceosomal conformational changes to generate catalytic conformation"/>
    <property type="evidence" value="ECO:0007669"/>
    <property type="project" value="UniProtKB-ARBA"/>
</dbReference>
<dbReference type="SMART" id="SM00973">
    <property type="entry name" value="Sec63"/>
    <property type="match status" value="2"/>
</dbReference>
<feature type="region of interest" description="Disordered" evidence="10">
    <location>
        <begin position="195"/>
        <end position="266"/>
    </location>
</feature>
<dbReference type="Pfam" id="PF00270">
    <property type="entry name" value="DEAD"/>
    <property type="match status" value="2"/>
</dbReference>
<keyword evidence="3" id="KW-0677">Repeat</keyword>
<dbReference type="SUPFAM" id="SSF81296">
    <property type="entry name" value="E set domains"/>
    <property type="match status" value="1"/>
</dbReference>
<evidence type="ECO:0000313" key="13">
    <source>
        <dbReference type="EMBL" id="KAK3488770.1"/>
    </source>
</evidence>
<dbReference type="PIRSF" id="PIRSF039073">
    <property type="entry name" value="BRR2"/>
    <property type="match status" value="1"/>
</dbReference>
<dbReference type="InterPro" id="IPR011545">
    <property type="entry name" value="DEAD/DEAH_box_helicase_dom"/>
</dbReference>
<comment type="catalytic activity">
    <reaction evidence="9">
        <text>ATP + H2O = ADP + phosphate + H(+)</text>
        <dbReference type="Rhea" id="RHEA:13065"/>
        <dbReference type="ChEBI" id="CHEBI:15377"/>
        <dbReference type="ChEBI" id="CHEBI:15378"/>
        <dbReference type="ChEBI" id="CHEBI:30616"/>
        <dbReference type="ChEBI" id="CHEBI:43474"/>
        <dbReference type="ChEBI" id="CHEBI:456216"/>
        <dbReference type="EC" id="3.6.4.13"/>
    </reaction>
</comment>
<dbReference type="FunFam" id="3.40.50.300:FF:000254">
    <property type="entry name" value="U5 small nuclear ribonucleoprotein helicase"/>
    <property type="match status" value="1"/>
</dbReference>
<protein>
    <recommendedName>
        <fullName evidence="2">RNA helicase</fullName>
        <ecNumber evidence="2">3.6.4.13</ecNumber>
    </recommendedName>
</protein>
<dbReference type="FunFam" id="1.10.150.20:FF:000004">
    <property type="entry name" value="U5 small nuclear ribonucleoprotein helicase"/>
    <property type="match status" value="1"/>
</dbReference>
<dbReference type="FunFam" id="1.10.10.10:FF:000012">
    <property type="entry name" value="U5 small nuclear ribonucleoprotein helicase"/>
    <property type="match status" value="1"/>
</dbReference>
<evidence type="ECO:0000256" key="6">
    <source>
        <dbReference type="ARBA" id="ARBA00022806"/>
    </source>
</evidence>
<reference evidence="13 14" key="1">
    <citation type="journal article" date="2023" name="Mol. Phylogenet. Evol.">
        <title>Genome-scale phylogeny and comparative genomics of the fungal order Sordariales.</title>
        <authorList>
            <person name="Hensen N."/>
            <person name="Bonometti L."/>
            <person name="Westerberg I."/>
            <person name="Brannstrom I.O."/>
            <person name="Guillou S."/>
            <person name="Cros-Aarteil S."/>
            <person name="Calhoun S."/>
            <person name="Haridas S."/>
            <person name="Kuo A."/>
            <person name="Mondo S."/>
            <person name="Pangilinan J."/>
            <person name="Riley R."/>
            <person name="LaButti K."/>
            <person name="Andreopoulos B."/>
            <person name="Lipzen A."/>
            <person name="Chen C."/>
            <person name="Yan M."/>
            <person name="Daum C."/>
            <person name="Ng V."/>
            <person name="Clum A."/>
            <person name="Steindorff A."/>
            <person name="Ohm R.A."/>
            <person name="Martin F."/>
            <person name="Silar P."/>
            <person name="Natvig D.O."/>
            <person name="Lalanne C."/>
            <person name="Gautier V."/>
            <person name="Ament-Velasquez S.L."/>
            <person name="Kruys A."/>
            <person name="Hutchinson M.I."/>
            <person name="Powell A.J."/>
            <person name="Barry K."/>
            <person name="Miller A.N."/>
            <person name="Grigoriev I.V."/>
            <person name="Debuchy R."/>
            <person name="Gladieux P."/>
            <person name="Hiltunen Thoren M."/>
            <person name="Johannesson H."/>
        </authorList>
    </citation>
    <scope>NUCLEOTIDE SEQUENCE [LARGE SCALE GENOMIC DNA]</scope>
    <source>
        <strain evidence="13 14">FGSC 10403</strain>
    </source>
</reference>
<feature type="domain" description="Helicase ATP-binding" evidence="11">
    <location>
        <begin position="1389"/>
        <end position="1565"/>
    </location>
</feature>
<dbReference type="FunFam" id="1.10.3380.10:FF:000001">
    <property type="entry name" value="U5 small nuclear ribonucleoprotein helicase"/>
    <property type="match status" value="1"/>
</dbReference>
<dbReference type="FunFam" id="2.60.40.150:FF:000004">
    <property type="entry name" value="RNA helicase, activating signal cointegrator 1"/>
    <property type="match status" value="1"/>
</dbReference>
<feature type="region of interest" description="Disordered" evidence="10">
    <location>
        <begin position="31"/>
        <end position="73"/>
    </location>
</feature>
<dbReference type="InterPro" id="IPR014756">
    <property type="entry name" value="Ig_E-set"/>
</dbReference>